<accession>A0ABD0QFK0</accession>
<feature type="non-terminal residue" evidence="1">
    <location>
        <position position="1"/>
    </location>
</feature>
<reference evidence="1 2" key="1">
    <citation type="submission" date="2024-05" db="EMBL/GenBank/DDBJ databases">
        <title>Genome sequencing and assembly of Indian major carp, Cirrhinus mrigala (Hamilton, 1822).</title>
        <authorList>
            <person name="Mohindra V."/>
            <person name="Chowdhury L.M."/>
            <person name="Lal K."/>
            <person name="Jena J.K."/>
        </authorList>
    </citation>
    <scope>NUCLEOTIDE SEQUENCE [LARGE SCALE GENOMIC DNA]</scope>
    <source>
        <strain evidence="1">CM1030</strain>
        <tissue evidence="1">Blood</tissue>
    </source>
</reference>
<comment type="caution">
    <text evidence="1">The sequence shown here is derived from an EMBL/GenBank/DDBJ whole genome shotgun (WGS) entry which is preliminary data.</text>
</comment>
<evidence type="ECO:0000313" key="1">
    <source>
        <dbReference type="EMBL" id="KAL0184615.1"/>
    </source>
</evidence>
<keyword evidence="2" id="KW-1185">Reference proteome</keyword>
<organism evidence="1 2">
    <name type="scientific">Cirrhinus mrigala</name>
    <name type="common">Mrigala</name>
    <dbReference type="NCBI Taxonomy" id="683832"/>
    <lineage>
        <taxon>Eukaryota</taxon>
        <taxon>Metazoa</taxon>
        <taxon>Chordata</taxon>
        <taxon>Craniata</taxon>
        <taxon>Vertebrata</taxon>
        <taxon>Euteleostomi</taxon>
        <taxon>Actinopterygii</taxon>
        <taxon>Neopterygii</taxon>
        <taxon>Teleostei</taxon>
        <taxon>Ostariophysi</taxon>
        <taxon>Cypriniformes</taxon>
        <taxon>Cyprinidae</taxon>
        <taxon>Labeoninae</taxon>
        <taxon>Labeonini</taxon>
        <taxon>Cirrhinus</taxon>
    </lineage>
</organism>
<proteinExistence type="predicted"/>
<dbReference type="Proteomes" id="UP001529510">
    <property type="component" value="Unassembled WGS sequence"/>
</dbReference>
<protein>
    <submittedName>
        <fullName evidence="1">Uncharacterized protein</fullName>
    </submittedName>
</protein>
<dbReference type="EMBL" id="JAMKFB020000009">
    <property type="protein sequence ID" value="KAL0184615.1"/>
    <property type="molecule type" value="Genomic_DNA"/>
</dbReference>
<sequence>ISIMTTSMERKRSLCVDGRNAHENRSLLRPSTCLWSTCVVTLGRSPISA</sequence>
<name>A0ABD0QFK0_CIRMR</name>
<dbReference type="AlphaFoldDB" id="A0ABD0QFK0"/>
<evidence type="ECO:0000313" key="2">
    <source>
        <dbReference type="Proteomes" id="UP001529510"/>
    </source>
</evidence>
<feature type="non-terminal residue" evidence="1">
    <location>
        <position position="49"/>
    </location>
</feature>
<gene>
    <name evidence="1" type="ORF">M9458_020311</name>
</gene>